<accession>A0ACD5VHH9</accession>
<sequence length="132" mass="14405">MNFTIGVEGYVWCKGCRYAGYNESKDASPIQNAAVLLRCTRENGTLSLWGISDASGYFKIQTAKLVAPFTSRDCKVYVLGSPVRACRVDVSPRWNKGAPIKLRKFVAVSDVGLQALYKAGDFVFGPNTPGKC</sequence>
<evidence type="ECO:0000313" key="1">
    <source>
        <dbReference type="EnsemblPlants" id="AVESA.00010b.r2.3AG0446590.1.CDS"/>
    </source>
</evidence>
<keyword evidence="2" id="KW-1185">Reference proteome</keyword>
<organism evidence="1 2">
    <name type="scientific">Avena sativa</name>
    <name type="common">Oat</name>
    <dbReference type="NCBI Taxonomy" id="4498"/>
    <lineage>
        <taxon>Eukaryota</taxon>
        <taxon>Viridiplantae</taxon>
        <taxon>Streptophyta</taxon>
        <taxon>Embryophyta</taxon>
        <taxon>Tracheophyta</taxon>
        <taxon>Spermatophyta</taxon>
        <taxon>Magnoliopsida</taxon>
        <taxon>Liliopsida</taxon>
        <taxon>Poales</taxon>
        <taxon>Poaceae</taxon>
        <taxon>BOP clade</taxon>
        <taxon>Pooideae</taxon>
        <taxon>Poodae</taxon>
        <taxon>Poeae</taxon>
        <taxon>Poeae Chloroplast Group 1 (Aveneae type)</taxon>
        <taxon>Aveninae</taxon>
        <taxon>Avena</taxon>
    </lineage>
</organism>
<dbReference type="Proteomes" id="UP001732700">
    <property type="component" value="Chromosome 3A"/>
</dbReference>
<name>A0ACD5VHH9_AVESA</name>
<reference evidence="1" key="2">
    <citation type="submission" date="2025-09" db="UniProtKB">
        <authorList>
            <consortium name="EnsemblPlants"/>
        </authorList>
    </citation>
    <scope>IDENTIFICATION</scope>
</reference>
<proteinExistence type="predicted"/>
<protein>
    <submittedName>
        <fullName evidence="1">Uncharacterized protein</fullName>
    </submittedName>
</protein>
<dbReference type="EnsemblPlants" id="AVESA.00010b.r2.3AG0446590.1">
    <property type="protein sequence ID" value="AVESA.00010b.r2.3AG0446590.1.CDS"/>
    <property type="gene ID" value="AVESA.00010b.r2.3AG0446590"/>
</dbReference>
<reference evidence="1" key="1">
    <citation type="submission" date="2021-05" db="EMBL/GenBank/DDBJ databases">
        <authorList>
            <person name="Scholz U."/>
            <person name="Mascher M."/>
            <person name="Fiebig A."/>
        </authorList>
    </citation>
    <scope>NUCLEOTIDE SEQUENCE [LARGE SCALE GENOMIC DNA]</scope>
</reference>
<evidence type="ECO:0000313" key="2">
    <source>
        <dbReference type="Proteomes" id="UP001732700"/>
    </source>
</evidence>